<feature type="non-terminal residue" evidence="1">
    <location>
        <position position="33"/>
    </location>
</feature>
<dbReference type="EMBL" id="BARS01059707">
    <property type="protein sequence ID" value="GAG47484.1"/>
    <property type="molecule type" value="Genomic_DNA"/>
</dbReference>
<organism evidence="1">
    <name type="scientific">marine sediment metagenome</name>
    <dbReference type="NCBI Taxonomy" id="412755"/>
    <lineage>
        <taxon>unclassified sequences</taxon>
        <taxon>metagenomes</taxon>
        <taxon>ecological metagenomes</taxon>
    </lineage>
</organism>
<dbReference type="AlphaFoldDB" id="X0XVY7"/>
<feature type="non-terminal residue" evidence="1">
    <location>
        <position position="1"/>
    </location>
</feature>
<gene>
    <name evidence="1" type="ORF">S01H1_86302</name>
</gene>
<comment type="caution">
    <text evidence="1">The sequence shown here is derived from an EMBL/GenBank/DDBJ whole genome shotgun (WGS) entry which is preliminary data.</text>
</comment>
<reference evidence="1" key="1">
    <citation type="journal article" date="2014" name="Front. Microbiol.">
        <title>High frequency of phylogenetically diverse reductive dehalogenase-homologous genes in deep subseafloor sedimentary metagenomes.</title>
        <authorList>
            <person name="Kawai M."/>
            <person name="Futagami T."/>
            <person name="Toyoda A."/>
            <person name="Takaki Y."/>
            <person name="Nishi S."/>
            <person name="Hori S."/>
            <person name="Arai W."/>
            <person name="Tsubouchi T."/>
            <person name="Morono Y."/>
            <person name="Uchiyama I."/>
            <person name="Ito T."/>
            <person name="Fujiyama A."/>
            <person name="Inagaki F."/>
            <person name="Takami H."/>
        </authorList>
    </citation>
    <scope>NUCLEOTIDE SEQUENCE</scope>
    <source>
        <strain evidence="1">Expedition CK06-06</strain>
    </source>
</reference>
<accession>X0XVY7</accession>
<name>X0XVY7_9ZZZZ</name>
<evidence type="ECO:0000313" key="1">
    <source>
        <dbReference type="EMBL" id="GAG47484.1"/>
    </source>
</evidence>
<sequence length="33" mass="3992">FTGETLFINQKILQEVHFRNAIFWREALLLFVP</sequence>
<proteinExistence type="predicted"/>
<protein>
    <submittedName>
        <fullName evidence="1">Uncharacterized protein</fullName>
    </submittedName>
</protein>